<accession>A0A835FFQ4</accession>
<sequence>MEPTRRVARGAAVRGPCRPKPKANLSSVCSIHPSVSSIFHGRRRASLIPLPPSPGRLTLLPHLTGHNGRHLRSTAASPPRAPPPPLPHLLRRPAPDARAPHPARPASAGSPPAVHAVKQDAAVWTPAPVSAVGAATADGSIFHVAVDLSDAADLADSYTSPGQYLQIRVPSGGGEELKAGVHAVASPPGRRGAVRVPPSSPLPGTTAERLCGVPRRGRGGARRGHGEGVPPRADNRPRTPRRPCSSSRPGRGSG</sequence>
<dbReference type="PANTHER" id="PTHR47215">
    <property type="match status" value="1"/>
</dbReference>
<feature type="region of interest" description="Disordered" evidence="1">
    <location>
        <begin position="1"/>
        <end position="25"/>
    </location>
</feature>
<evidence type="ECO:0008006" key="4">
    <source>
        <dbReference type="Google" id="ProtNLM"/>
    </source>
</evidence>
<keyword evidence="3" id="KW-1185">Reference proteome</keyword>
<dbReference type="AlphaFoldDB" id="A0A835FFQ4"/>
<gene>
    <name evidence="2" type="ORF">HU200_011974</name>
</gene>
<dbReference type="EMBL" id="JACEFO010000942">
    <property type="protein sequence ID" value="KAF8752421.1"/>
    <property type="molecule type" value="Genomic_DNA"/>
</dbReference>
<organism evidence="2 3">
    <name type="scientific">Digitaria exilis</name>
    <dbReference type="NCBI Taxonomy" id="1010633"/>
    <lineage>
        <taxon>Eukaryota</taxon>
        <taxon>Viridiplantae</taxon>
        <taxon>Streptophyta</taxon>
        <taxon>Embryophyta</taxon>
        <taxon>Tracheophyta</taxon>
        <taxon>Spermatophyta</taxon>
        <taxon>Magnoliopsida</taxon>
        <taxon>Liliopsida</taxon>
        <taxon>Poales</taxon>
        <taxon>Poaceae</taxon>
        <taxon>PACMAD clade</taxon>
        <taxon>Panicoideae</taxon>
        <taxon>Panicodae</taxon>
        <taxon>Paniceae</taxon>
        <taxon>Anthephorinae</taxon>
        <taxon>Digitaria</taxon>
    </lineage>
</organism>
<dbReference type="Proteomes" id="UP000636709">
    <property type="component" value="Unassembled WGS sequence"/>
</dbReference>
<feature type="compositionally biased region" description="Low complexity" evidence="1">
    <location>
        <begin position="187"/>
        <end position="197"/>
    </location>
</feature>
<protein>
    <recommendedName>
        <fullName evidence="4">FAD-binding FR-type domain-containing protein</fullName>
    </recommendedName>
</protein>
<evidence type="ECO:0000313" key="2">
    <source>
        <dbReference type="EMBL" id="KAF8752421.1"/>
    </source>
</evidence>
<evidence type="ECO:0000256" key="1">
    <source>
        <dbReference type="SAM" id="MobiDB-lite"/>
    </source>
</evidence>
<feature type="region of interest" description="Disordered" evidence="1">
    <location>
        <begin position="49"/>
        <end position="112"/>
    </location>
</feature>
<dbReference type="OrthoDB" id="1856718at2759"/>
<feature type="region of interest" description="Disordered" evidence="1">
    <location>
        <begin position="185"/>
        <end position="254"/>
    </location>
</feature>
<evidence type="ECO:0000313" key="3">
    <source>
        <dbReference type="Proteomes" id="UP000636709"/>
    </source>
</evidence>
<feature type="compositionally biased region" description="Low complexity" evidence="1">
    <location>
        <begin position="242"/>
        <end position="254"/>
    </location>
</feature>
<proteinExistence type="predicted"/>
<reference evidence="2" key="1">
    <citation type="submission" date="2020-07" db="EMBL/GenBank/DDBJ databases">
        <title>Genome sequence and genetic diversity analysis of an under-domesticated orphan crop, white fonio (Digitaria exilis).</title>
        <authorList>
            <person name="Bennetzen J.L."/>
            <person name="Chen S."/>
            <person name="Ma X."/>
            <person name="Wang X."/>
            <person name="Yssel A.E.J."/>
            <person name="Chaluvadi S.R."/>
            <person name="Johnson M."/>
            <person name="Gangashetty P."/>
            <person name="Hamidou F."/>
            <person name="Sanogo M.D."/>
            <person name="Zwaenepoel A."/>
            <person name="Wallace J."/>
            <person name="Van De Peer Y."/>
            <person name="Van Deynze A."/>
        </authorList>
    </citation>
    <scope>NUCLEOTIDE SEQUENCE</scope>
    <source>
        <tissue evidence="2">Leaves</tissue>
    </source>
</reference>
<comment type="caution">
    <text evidence="2">The sequence shown here is derived from an EMBL/GenBank/DDBJ whole genome shotgun (WGS) entry which is preliminary data.</text>
</comment>
<name>A0A835FFQ4_9POAL</name>
<dbReference type="PANTHER" id="PTHR47215:SF1">
    <property type="entry name" value="F9L1.8 PROTEIN"/>
    <property type="match status" value="1"/>
</dbReference>